<accession>A0A098G0Z0</accession>
<dbReference type="Pfam" id="PF01609">
    <property type="entry name" value="DDE_Tnp_1"/>
    <property type="match status" value="1"/>
</dbReference>
<protein>
    <submittedName>
        <fullName evidence="2">Transposase</fullName>
    </submittedName>
</protein>
<dbReference type="InterPro" id="IPR012337">
    <property type="entry name" value="RNaseH-like_sf"/>
</dbReference>
<proteinExistence type="predicted"/>
<dbReference type="PANTHER" id="PTHR37529:SF1">
    <property type="entry name" value="TRANSPOSASE INSG FOR INSERTION SEQUENCE ELEMENT IS4-RELATED"/>
    <property type="match status" value="1"/>
</dbReference>
<dbReference type="HOGENOM" id="CLU_1452757_0_0_6"/>
<sequence length="186" mass="21876">MLKQHADFIVPGHNQRRYDFRKGLRLGKKDHIVMWPKPRKPVGMSQRDYANYPNHIQIREFKVGGTVYITTLLEEKKYPKKELASLYQRRWEAEIHLNSIKTIMGMNQLACKSPDMVKKEIGFYFLAYTIIRYIMVSAAAQHDLPPNKISFKGALQLINELMPYLSTCSSKRKWLYHFITSFYASL</sequence>
<name>A0A098G0Z0_9GAMM</name>
<evidence type="ECO:0000259" key="1">
    <source>
        <dbReference type="Pfam" id="PF01609"/>
    </source>
</evidence>
<feature type="domain" description="Transposase IS4-like" evidence="1">
    <location>
        <begin position="29"/>
        <end position="130"/>
    </location>
</feature>
<dbReference type="SUPFAM" id="SSF53098">
    <property type="entry name" value="Ribonuclease H-like"/>
    <property type="match status" value="1"/>
</dbReference>
<dbReference type="GO" id="GO:0006313">
    <property type="term" value="P:DNA transposition"/>
    <property type="evidence" value="ECO:0007669"/>
    <property type="project" value="InterPro"/>
</dbReference>
<keyword evidence="3" id="KW-1185">Reference proteome</keyword>
<dbReference type="Proteomes" id="UP000032430">
    <property type="component" value="Chromosome I"/>
</dbReference>
<gene>
    <name evidence="2" type="ORF">LFA_0699</name>
</gene>
<dbReference type="GO" id="GO:0004803">
    <property type="term" value="F:transposase activity"/>
    <property type="evidence" value="ECO:0007669"/>
    <property type="project" value="InterPro"/>
</dbReference>
<reference evidence="3" key="1">
    <citation type="submission" date="2014-09" db="EMBL/GenBank/DDBJ databases">
        <authorList>
            <person name="Gomez-Valero L."/>
        </authorList>
    </citation>
    <scope>NUCLEOTIDE SEQUENCE [LARGE SCALE GENOMIC DNA]</scope>
    <source>
        <strain evidence="3">ATCC700992</strain>
    </source>
</reference>
<dbReference type="STRING" id="1212491.LFA_0699"/>
<evidence type="ECO:0000313" key="2">
    <source>
        <dbReference type="EMBL" id="CEG56148.1"/>
    </source>
</evidence>
<dbReference type="AlphaFoldDB" id="A0A098G0Z0"/>
<evidence type="ECO:0000313" key="3">
    <source>
        <dbReference type="Proteomes" id="UP000032430"/>
    </source>
</evidence>
<dbReference type="RefSeq" id="WP_331709337.1">
    <property type="nucleotide sequence ID" value="NZ_LN614827.1"/>
</dbReference>
<dbReference type="InterPro" id="IPR002559">
    <property type="entry name" value="Transposase_11"/>
</dbReference>
<dbReference type="GO" id="GO:0003677">
    <property type="term" value="F:DNA binding"/>
    <property type="evidence" value="ECO:0007669"/>
    <property type="project" value="InterPro"/>
</dbReference>
<organism evidence="2 3">
    <name type="scientific">Legionella fallonii LLAP-10</name>
    <dbReference type="NCBI Taxonomy" id="1212491"/>
    <lineage>
        <taxon>Bacteria</taxon>
        <taxon>Pseudomonadati</taxon>
        <taxon>Pseudomonadota</taxon>
        <taxon>Gammaproteobacteria</taxon>
        <taxon>Legionellales</taxon>
        <taxon>Legionellaceae</taxon>
        <taxon>Legionella</taxon>
    </lineage>
</organism>
<dbReference type="KEGG" id="lfa:LFA_0699"/>
<dbReference type="PANTHER" id="PTHR37529">
    <property type="entry name" value="TRANSPOSASE INSG FOR INSERTION SEQUENCE ELEMENT IS4-RELATED"/>
    <property type="match status" value="1"/>
</dbReference>
<dbReference type="EMBL" id="LN614827">
    <property type="protein sequence ID" value="CEG56148.1"/>
    <property type="molecule type" value="Genomic_DNA"/>
</dbReference>